<dbReference type="InterPro" id="IPR013187">
    <property type="entry name" value="F-box-assoc_dom_typ3"/>
</dbReference>
<evidence type="ECO:0000256" key="1">
    <source>
        <dbReference type="SAM" id="MobiDB-lite"/>
    </source>
</evidence>
<evidence type="ECO:0000259" key="2">
    <source>
        <dbReference type="SMART" id="SM00256"/>
    </source>
</evidence>
<dbReference type="Gramene" id="A10p28750.2_BraZ1">
    <property type="protein sequence ID" value="A10p28750.2_BraZ1.CDS.1"/>
    <property type="gene ID" value="A10g28750.2_BraZ1"/>
</dbReference>
<protein>
    <recommendedName>
        <fullName evidence="2">F-box domain-containing protein</fullName>
    </recommendedName>
</protein>
<sequence>MKNMEQQSSKGLVLTTSGHETQSANSVKEYSDPPIPDDLLTEIFSRVPAKSIARFRCVSKFLASIFCRPDFTDLFLTMSLTRPRFLFALEADKTLFLYSAPQPHNPNDNSSLVATPYQTLIFPEYIGFDNPRTLCGLVLLWQMRVICNPATGEFLTLPNVLKENILPNGNPAVIAATYLGYDRIGKRFKVLRMTSSRDGRPNTHQVLTLESGKLLWRMVECKFHFVPTLALATHICINGVLYFEAKLGKSTVIVCFDVTSEKFDFINTNEDMEQGLACELKSLELFNYKGKLGMHNKENDLYGKRLVLWVLEDAGNHKWSKNVYVFSPLDEKMVKHIKFVGVTGRGDIVYSPRPFHPVNWYFVVFYNVESKTFTRVKVEGLEVEEGEKNHFKNTLIGYVENLEFM</sequence>
<name>A0A8D9I937_BRACM</name>
<feature type="domain" description="F-box" evidence="2">
    <location>
        <begin position="35"/>
        <end position="75"/>
    </location>
</feature>
<feature type="region of interest" description="Disordered" evidence="1">
    <location>
        <begin position="1"/>
        <end position="33"/>
    </location>
</feature>
<gene>
    <name evidence="3" type="ORF">BRAPAZ1V2_A10P28750.2</name>
</gene>
<dbReference type="SMART" id="SM00256">
    <property type="entry name" value="FBOX"/>
    <property type="match status" value="1"/>
</dbReference>
<dbReference type="SUPFAM" id="SSF81383">
    <property type="entry name" value="F-box domain"/>
    <property type="match status" value="1"/>
</dbReference>
<evidence type="ECO:0000313" key="4">
    <source>
        <dbReference type="Proteomes" id="UP000694005"/>
    </source>
</evidence>
<dbReference type="PANTHER" id="PTHR31111">
    <property type="entry name" value="BNAA05G37150D PROTEIN-RELATED"/>
    <property type="match status" value="1"/>
</dbReference>
<dbReference type="PANTHER" id="PTHR31111:SF94">
    <property type="entry name" value="E3 UBIQUITIN-PROTEIN LIGASE SGIP1"/>
    <property type="match status" value="1"/>
</dbReference>
<dbReference type="NCBIfam" id="TIGR01640">
    <property type="entry name" value="F_box_assoc_1"/>
    <property type="match status" value="1"/>
</dbReference>
<dbReference type="InterPro" id="IPR017451">
    <property type="entry name" value="F-box-assoc_interact_dom"/>
</dbReference>
<dbReference type="EMBL" id="LS974626">
    <property type="protein sequence ID" value="CAG7911629.1"/>
    <property type="molecule type" value="Genomic_DNA"/>
</dbReference>
<proteinExistence type="predicted"/>
<dbReference type="CDD" id="cd22157">
    <property type="entry name" value="F-box_AtFBW1-like"/>
    <property type="match status" value="1"/>
</dbReference>
<evidence type="ECO:0000313" key="3">
    <source>
        <dbReference type="EMBL" id="CAG7911629.1"/>
    </source>
</evidence>
<dbReference type="Proteomes" id="UP000694005">
    <property type="component" value="Chromosome A10"/>
</dbReference>
<dbReference type="AlphaFoldDB" id="A0A8D9I937"/>
<accession>A0A8D9I937</accession>
<dbReference type="InterPro" id="IPR036047">
    <property type="entry name" value="F-box-like_dom_sf"/>
</dbReference>
<reference evidence="3 4" key="1">
    <citation type="submission" date="2021-07" db="EMBL/GenBank/DDBJ databases">
        <authorList>
            <consortium name="Genoscope - CEA"/>
            <person name="William W."/>
        </authorList>
    </citation>
    <scope>NUCLEOTIDE SEQUENCE [LARGE SCALE GENOMIC DNA]</scope>
</reference>
<organism evidence="3 4">
    <name type="scientific">Brassica campestris</name>
    <name type="common">Field mustard</name>
    <dbReference type="NCBI Taxonomy" id="3711"/>
    <lineage>
        <taxon>Eukaryota</taxon>
        <taxon>Viridiplantae</taxon>
        <taxon>Streptophyta</taxon>
        <taxon>Embryophyta</taxon>
        <taxon>Tracheophyta</taxon>
        <taxon>Spermatophyta</taxon>
        <taxon>Magnoliopsida</taxon>
        <taxon>eudicotyledons</taxon>
        <taxon>Gunneridae</taxon>
        <taxon>Pentapetalae</taxon>
        <taxon>rosids</taxon>
        <taxon>malvids</taxon>
        <taxon>Brassicales</taxon>
        <taxon>Brassicaceae</taxon>
        <taxon>Brassiceae</taxon>
        <taxon>Brassica</taxon>
    </lineage>
</organism>
<dbReference type="Pfam" id="PF08268">
    <property type="entry name" value="FBA_3"/>
    <property type="match status" value="1"/>
</dbReference>
<dbReference type="InterPro" id="IPR001810">
    <property type="entry name" value="F-box_dom"/>
</dbReference>
<dbReference type="Pfam" id="PF00646">
    <property type="entry name" value="F-box"/>
    <property type="match status" value="1"/>
</dbReference>
<feature type="compositionally biased region" description="Polar residues" evidence="1">
    <location>
        <begin position="1"/>
        <end position="28"/>
    </location>
</feature>